<proteinExistence type="predicted"/>
<evidence type="ECO:0000313" key="2">
    <source>
        <dbReference type="EMBL" id="AFB31573.1"/>
    </source>
</evidence>
<protein>
    <submittedName>
        <fullName evidence="2">Phosphatase, PAP2 family protein</fullName>
    </submittedName>
</protein>
<dbReference type="Proteomes" id="UP000007999">
    <property type="component" value="Chromosome"/>
</dbReference>
<name>H6QIS3_RICMA</name>
<dbReference type="EMBL" id="CP003319">
    <property type="protein sequence ID" value="AFB31573.1"/>
    <property type="molecule type" value="Genomic_DNA"/>
</dbReference>
<sequence length="107" mass="13007">MLFKINPEWILNFRSEMLTNWFKIFSFFASDYFYITIIAIAYWLNPRKRLFLDLGWLISFATLLNVIIKKAFSIPRPPSLVYYICYLLMMEHLVSLVEMYKWLLFSL</sequence>
<gene>
    <name evidence="2" type="ORF">RMB_03800</name>
</gene>
<dbReference type="InterPro" id="IPR036938">
    <property type="entry name" value="PAP2/HPO_sf"/>
</dbReference>
<keyword evidence="1" id="KW-0812">Transmembrane</keyword>
<reference evidence="3" key="1">
    <citation type="submission" date="2012-02" db="EMBL/GenBank/DDBJ databases">
        <title>Complete genome sequence of Rickettsia parkeri strain Portsmouth.</title>
        <authorList>
            <person name="Johnson S.L."/>
            <person name="Munk A.C."/>
            <person name="Han S."/>
            <person name="Bruce D.C."/>
            <person name="Dasch G.A."/>
        </authorList>
    </citation>
    <scope>NUCLEOTIDE SEQUENCE [LARGE SCALE GENOMIC DNA]</scope>
    <source>
        <strain evidence="3">AZT80 (RMB)</strain>
    </source>
</reference>
<dbReference type="KEGG" id="rmi:RMB_03800"/>
<accession>H6QIS3</accession>
<keyword evidence="1" id="KW-0472">Membrane</keyword>
<dbReference type="SUPFAM" id="SSF48317">
    <property type="entry name" value="Acid phosphatase/Vanadium-dependent haloperoxidase"/>
    <property type="match status" value="1"/>
</dbReference>
<feature type="transmembrane region" description="Helical" evidence="1">
    <location>
        <begin position="80"/>
        <end position="103"/>
    </location>
</feature>
<organism evidence="2 3">
    <name type="scientific">Rickettsia massiliae str. AZT80</name>
    <dbReference type="NCBI Taxonomy" id="1105112"/>
    <lineage>
        <taxon>Bacteria</taxon>
        <taxon>Pseudomonadati</taxon>
        <taxon>Pseudomonadota</taxon>
        <taxon>Alphaproteobacteria</taxon>
        <taxon>Rickettsiales</taxon>
        <taxon>Rickettsiaceae</taxon>
        <taxon>Rickettsieae</taxon>
        <taxon>Rickettsia</taxon>
        <taxon>spotted fever group</taxon>
    </lineage>
</organism>
<dbReference type="AlphaFoldDB" id="H6QIS3"/>
<dbReference type="HOGENOM" id="CLU_2208072_0_0_5"/>
<feature type="transmembrane region" description="Helical" evidence="1">
    <location>
        <begin position="21"/>
        <end position="44"/>
    </location>
</feature>
<feature type="transmembrane region" description="Helical" evidence="1">
    <location>
        <begin position="50"/>
        <end position="68"/>
    </location>
</feature>
<keyword evidence="1" id="KW-1133">Transmembrane helix</keyword>
<evidence type="ECO:0000256" key="1">
    <source>
        <dbReference type="SAM" id="Phobius"/>
    </source>
</evidence>
<evidence type="ECO:0000313" key="3">
    <source>
        <dbReference type="Proteomes" id="UP000007999"/>
    </source>
</evidence>